<evidence type="ECO:0000313" key="2">
    <source>
        <dbReference type="EMBL" id="MBW3364124.1"/>
    </source>
</evidence>
<evidence type="ECO:0000259" key="1">
    <source>
        <dbReference type="Pfam" id="PF13648"/>
    </source>
</evidence>
<dbReference type="EMBL" id="JAHWXQ010000001">
    <property type="protein sequence ID" value="MBW3364124.1"/>
    <property type="molecule type" value="Genomic_DNA"/>
</dbReference>
<name>A0ABS6X805_9BACT</name>
<comment type="caution">
    <text evidence="2">The sequence shown here is derived from an EMBL/GenBank/DDBJ whole genome shotgun (WGS) entry which is preliminary data.</text>
</comment>
<accession>A0ABS6X805</accession>
<organism evidence="2 3">
    <name type="scientific">Pontibacter populi</name>
    <dbReference type="NCBI Taxonomy" id="890055"/>
    <lineage>
        <taxon>Bacteria</taxon>
        <taxon>Pseudomonadati</taxon>
        <taxon>Bacteroidota</taxon>
        <taxon>Cytophagia</taxon>
        <taxon>Cytophagales</taxon>
        <taxon>Hymenobacteraceae</taxon>
        <taxon>Pontibacter</taxon>
    </lineage>
</organism>
<dbReference type="InterPro" id="IPR024311">
    <property type="entry name" value="Lipocalin-like"/>
</dbReference>
<feature type="domain" description="Lipocalin-like" evidence="1">
    <location>
        <begin position="13"/>
        <end position="101"/>
    </location>
</feature>
<keyword evidence="3" id="KW-1185">Reference proteome</keyword>
<protein>
    <submittedName>
        <fullName evidence="2">Lipocalin family protein</fullName>
    </submittedName>
</protein>
<reference evidence="2 3" key="1">
    <citation type="submission" date="2021-07" db="EMBL/GenBank/DDBJ databases">
        <authorList>
            <person name="Kim M.K."/>
        </authorList>
    </citation>
    <scope>NUCLEOTIDE SEQUENCE [LARGE SCALE GENOMIC DNA]</scope>
    <source>
        <strain evidence="2 3">HLY7-15</strain>
    </source>
</reference>
<evidence type="ECO:0000313" key="3">
    <source>
        <dbReference type="Proteomes" id="UP000774935"/>
    </source>
</evidence>
<proteinExistence type="predicted"/>
<gene>
    <name evidence="2" type="ORF">KYK27_03660</name>
</gene>
<sequence length="122" mass="14002">MATLTAGQTRNALLGKWKIERIDYQACRSGNCNTTNYTGNAKDYFEFRSDSAFLLHDVARTKNNYSAFKAEYTLPGAFILTQQFWSATYTVTECKANKLVLICTYTGSDPYARFTDTYYLYR</sequence>
<dbReference type="Proteomes" id="UP000774935">
    <property type="component" value="Unassembled WGS sequence"/>
</dbReference>
<dbReference type="Pfam" id="PF13648">
    <property type="entry name" value="Lipocalin_4"/>
    <property type="match status" value="1"/>
</dbReference>